<sequence length="66" mass="7333">MYGRASHVKFRDVFDMGGVDDQVGLYSNDVSDLQMIGGDGEDGIDITPDMEHEVDFEDNEDESTCL</sequence>
<comment type="caution">
    <text evidence="1">The sequence shown here is derived from an EMBL/GenBank/DDBJ whole genome shotgun (WGS) entry which is preliminary data.</text>
</comment>
<dbReference type="EMBL" id="SZYD01000005">
    <property type="protein sequence ID" value="KAD6118876.1"/>
    <property type="molecule type" value="Genomic_DNA"/>
</dbReference>
<protein>
    <submittedName>
        <fullName evidence="1">Uncharacterized protein</fullName>
    </submittedName>
</protein>
<evidence type="ECO:0000313" key="2">
    <source>
        <dbReference type="Proteomes" id="UP000326396"/>
    </source>
</evidence>
<evidence type="ECO:0000313" key="1">
    <source>
        <dbReference type="EMBL" id="KAD6118876.1"/>
    </source>
</evidence>
<organism evidence="1 2">
    <name type="scientific">Mikania micrantha</name>
    <name type="common">bitter vine</name>
    <dbReference type="NCBI Taxonomy" id="192012"/>
    <lineage>
        <taxon>Eukaryota</taxon>
        <taxon>Viridiplantae</taxon>
        <taxon>Streptophyta</taxon>
        <taxon>Embryophyta</taxon>
        <taxon>Tracheophyta</taxon>
        <taxon>Spermatophyta</taxon>
        <taxon>Magnoliopsida</taxon>
        <taxon>eudicotyledons</taxon>
        <taxon>Gunneridae</taxon>
        <taxon>Pentapetalae</taxon>
        <taxon>asterids</taxon>
        <taxon>campanulids</taxon>
        <taxon>Asterales</taxon>
        <taxon>Asteraceae</taxon>
        <taxon>Asteroideae</taxon>
        <taxon>Heliantheae alliance</taxon>
        <taxon>Eupatorieae</taxon>
        <taxon>Mikania</taxon>
    </lineage>
</organism>
<keyword evidence="2" id="KW-1185">Reference proteome</keyword>
<proteinExistence type="predicted"/>
<accession>A0A5N6PCN6</accession>
<dbReference type="AlphaFoldDB" id="A0A5N6PCN6"/>
<reference evidence="1 2" key="1">
    <citation type="submission" date="2019-05" db="EMBL/GenBank/DDBJ databases">
        <title>Mikania micrantha, genome provides insights into the molecular mechanism of rapid growth.</title>
        <authorList>
            <person name="Liu B."/>
        </authorList>
    </citation>
    <scope>NUCLEOTIDE SEQUENCE [LARGE SCALE GENOMIC DNA]</scope>
    <source>
        <strain evidence="1">NLD-2019</strain>
        <tissue evidence="1">Leaf</tissue>
    </source>
</reference>
<gene>
    <name evidence="1" type="ORF">E3N88_10147</name>
</gene>
<dbReference type="Proteomes" id="UP000326396">
    <property type="component" value="Linkage Group LG13"/>
</dbReference>
<name>A0A5N6PCN6_9ASTR</name>